<accession>A0A9K3NRJ9</accession>
<sequence length="56" mass="6379">MTRRGREEAELESIYKDLKDFIFSNSLDSQIWTGDGGFAVKDLGNIMLERIIKSLA</sequence>
<dbReference type="AlphaFoldDB" id="A0A9K3NRJ9"/>
<reference evidence="1" key="2">
    <citation type="submission" date="2020-06" db="EMBL/GenBank/DDBJ databases">
        <title>Helianthus annuus Genome sequencing and assembly Release 2.</title>
        <authorList>
            <person name="Gouzy J."/>
            <person name="Langlade N."/>
            <person name="Munos S."/>
        </authorList>
    </citation>
    <scope>NUCLEOTIDE SEQUENCE</scope>
    <source>
        <tissue evidence="1">Leaves</tissue>
    </source>
</reference>
<keyword evidence="2" id="KW-1185">Reference proteome</keyword>
<dbReference type="Gramene" id="mRNA:HanXRQr2_Chr04g0163451">
    <property type="protein sequence ID" value="CDS:HanXRQr2_Chr04g0163451.1"/>
    <property type="gene ID" value="HanXRQr2_Chr04g0163451"/>
</dbReference>
<gene>
    <name evidence="1" type="ORF">HanXRQr2_Chr04g0163451</name>
</gene>
<protein>
    <submittedName>
        <fullName evidence="1">Uncharacterized protein</fullName>
    </submittedName>
</protein>
<organism evidence="1 2">
    <name type="scientific">Helianthus annuus</name>
    <name type="common">Common sunflower</name>
    <dbReference type="NCBI Taxonomy" id="4232"/>
    <lineage>
        <taxon>Eukaryota</taxon>
        <taxon>Viridiplantae</taxon>
        <taxon>Streptophyta</taxon>
        <taxon>Embryophyta</taxon>
        <taxon>Tracheophyta</taxon>
        <taxon>Spermatophyta</taxon>
        <taxon>Magnoliopsida</taxon>
        <taxon>eudicotyledons</taxon>
        <taxon>Gunneridae</taxon>
        <taxon>Pentapetalae</taxon>
        <taxon>asterids</taxon>
        <taxon>campanulids</taxon>
        <taxon>Asterales</taxon>
        <taxon>Asteraceae</taxon>
        <taxon>Asteroideae</taxon>
        <taxon>Heliantheae alliance</taxon>
        <taxon>Heliantheae</taxon>
        <taxon>Helianthus</taxon>
    </lineage>
</organism>
<proteinExistence type="predicted"/>
<dbReference type="EMBL" id="MNCJ02000319">
    <property type="protein sequence ID" value="KAF5809946.1"/>
    <property type="molecule type" value="Genomic_DNA"/>
</dbReference>
<evidence type="ECO:0000313" key="1">
    <source>
        <dbReference type="EMBL" id="KAF5809946.1"/>
    </source>
</evidence>
<reference evidence="1" key="1">
    <citation type="journal article" date="2017" name="Nature">
        <title>The sunflower genome provides insights into oil metabolism, flowering and Asterid evolution.</title>
        <authorList>
            <person name="Badouin H."/>
            <person name="Gouzy J."/>
            <person name="Grassa C.J."/>
            <person name="Murat F."/>
            <person name="Staton S.E."/>
            <person name="Cottret L."/>
            <person name="Lelandais-Briere C."/>
            <person name="Owens G.L."/>
            <person name="Carrere S."/>
            <person name="Mayjonade B."/>
            <person name="Legrand L."/>
            <person name="Gill N."/>
            <person name="Kane N.C."/>
            <person name="Bowers J.E."/>
            <person name="Hubner S."/>
            <person name="Bellec A."/>
            <person name="Berard A."/>
            <person name="Berges H."/>
            <person name="Blanchet N."/>
            <person name="Boniface M.C."/>
            <person name="Brunel D."/>
            <person name="Catrice O."/>
            <person name="Chaidir N."/>
            <person name="Claudel C."/>
            <person name="Donnadieu C."/>
            <person name="Faraut T."/>
            <person name="Fievet G."/>
            <person name="Helmstetter N."/>
            <person name="King M."/>
            <person name="Knapp S.J."/>
            <person name="Lai Z."/>
            <person name="Le Paslier M.C."/>
            <person name="Lippi Y."/>
            <person name="Lorenzon L."/>
            <person name="Mandel J.R."/>
            <person name="Marage G."/>
            <person name="Marchand G."/>
            <person name="Marquand E."/>
            <person name="Bret-Mestries E."/>
            <person name="Morien E."/>
            <person name="Nambeesan S."/>
            <person name="Nguyen T."/>
            <person name="Pegot-Espagnet P."/>
            <person name="Pouilly N."/>
            <person name="Raftis F."/>
            <person name="Sallet E."/>
            <person name="Schiex T."/>
            <person name="Thomas J."/>
            <person name="Vandecasteele C."/>
            <person name="Vares D."/>
            <person name="Vear F."/>
            <person name="Vautrin S."/>
            <person name="Crespi M."/>
            <person name="Mangin B."/>
            <person name="Burke J.M."/>
            <person name="Salse J."/>
            <person name="Munos S."/>
            <person name="Vincourt P."/>
            <person name="Rieseberg L.H."/>
            <person name="Langlade N.B."/>
        </authorList>
    </citation>
    <scope>NUCLEOTIDE SEQUENCE</scope>
    <source>
        <tissue evidence="1">Leaves</tissue>
    </source>
</reference>
<evidence type="ECO:0000313" key="2">
    <source>
        <dbReference type="Proteomes" id="UP000215914"/>
    </source>
</evidence>
<dbReference type="Proteomes" id="UP000215914">
    <property type="component" value="Unassembled WGS sequence"/>
</dbReference>
<comment type="caution">
    <text evidence="1">The sequence shown here is derived from an EMBL/GenBank/DDBJ whole genome shotgun (WGS) entry which is preliminary data.</text>
</comment>
<name>A0A9K3NRJ9_HELAN</name>